<proteinExistence type="predicted"/>
<reference evidence="1" key="1">
    <citation type="submission" date="2018-05" db="EMBL/GenBank/DDBJ databases">
        <authorList>
            <person name="Lanie J.A."/>
            <person name="Ng W.-L."/>
            <person name="Kazmierczak K.M."/>
            <person name="Andrzejewski T.M."/>
            <person name="Davidsen T.M."/>
            <person name="Wayne K.J."/>
            <person name="Tettelin H."/>
            <person name="Glass J.I."/>
            <person name="Rusch D."/>
            <person name="Podicherti R."/>
            <person name="Tsui H.-C.T."/>
            <person name="Winkler M.E."/>
        </authorList>
    </citation>
    <scope>NUCLEOTIDE SEQUENCE</scope>
</reference>
<sequence>NPGSAYAIFVYLNTVWQKPGPDYTLSTTSGVTSLVFTTAPAAGDEIYVRYGMQAMPSGISSVGDGTLTIAKFAPSTFLVDSFVVTAPAGQQDFTLTRNPGSVYAMFVIVEGIIQKPITHYTVSGTTLSFTSVLPVDSEIEVHLNGFPSPLNAPADATVGRTTLLTTNSSASGLVLKVSSNNADLEWGTIDTLPSQTGQSGKYLTTDGSATSWSTITHPDEIPTQSGQTGKFLTTDGSVISWSTIVHPDELPSQTSNSGKFLTTDGTNVSWATVDALPAQSTHSGKFLTTNGATASWADVPAVTVSDTPPGSPAHSDLWWDSALGKLKIYYNDGSSSQWVDAHQIGTIDPT</sequence>
<feature type="non-terminal residue" evidence="1">
    <location>
        <position position="350"/>
    </location>
</feature>
<organism evidence="1">
    <name type="scientific">marine metagenome</name>
    <dbReference type="NCBI Taxonomy" id="408172"/>
    <lineage>
        <taxon>unclassified sequences</taxon>
        <taxon>metagenomes</taxon>
        <taxon>ecological metagenomes</taxon>
    </lineage>
</organism>
<name>A0A382J6D8_9ZZZZ</name>
<gene>
    <name evidence="1" type="ORF">METZ01_LOCUS260588</name>
</gene>
<protein>
    <submittedName>
        <fullName evidence="1">Uncharacterized protein</fullName>
    </submittedName>
</protein>
<accession>A0A382J6D8</accession>
<feature type="non-terminal residue" evidence="1">
    <location>
        <position position="1"/>
    </location>
</feature>
<dbReference type="AlphaFoldDB" id="A0A382J6D8"/>
<evidence type="ECO:0000313" key="1">
    <source>
        <dbReference type="EMBL" id="SVC07734.1"/>
    </source>
</evidence>
<dbReference type="EMBL" id="UINC01072245">
    <property type="protein sequence ID" value="SVC07734.1"/>
    <property type="molecule type" value="Genomic_DNA"/>
</dbReference>